<evidence type="ECO:0000313" key="3">
    <source>
        <dbReference type="Proteomes" id="UP001164746"/>
    </source>
</evidence>
<feature type="non-terminal residue" evidence="2">
    <location>
        <position position="188"/>
    </location>
</feature>
<protein>
    <submittedName>
        <fullName evidence="2">Uncharacterized protein</fullName>
    </submittedName>
</protein>
<keyword evidence="3" id="KW-1185">Reference proteome</keyword>
<dbReference type="Proteomes" id="UP001164746">
    <property type="component" value="Chromosome 13"/>
</dbReference>
<proteinExistence type="predicted"/>
<organism evidence="2 3">
    <name type="scientific">Mya arenaria</name>
    <name type="common">Soft-shell clam</name>
    <dbReference type="NCBI Taxonomy" id="6604"/>
    <lineage>
        <taxon>Eukaryota</taxon>
        <taxon>Metazoa</taxon>
        <taxon>Spiralia</taxon>
        <taxon>Lophotrochozoa</taxon>
        <taxon>Mollusca</taxon>
        <taxon>Bivalvia</taxon>
        <taxon>Autobranchia</taxon>
        <taxon>Heteroconchia</taxon>
        <taxon>Euheterodonta</taxon>
        <taxon>Imparidentia</taxon>
        <taxon>Neoheterodontei</taxon>
        <taxon>Myida</taxon>
        <taxon>Myoidea</taxon>
        <taxon>Myidae</taxon>
        <taxon>Mya</taxon>
    </lineage>
</organism>
<evidence type="ECO:0000313" key="2">
    <source>
        <dbReference type="EMBL" id="WAR23296.1"/>
    </source>
</evidence>
<name>A0ABY7FQW0_MYAAR</name>
<reference evidence="2" key="1">
    <citation type="submission" date="2022-11" db="EMBL/GenBank/DDBJ databases">
        <title>Centuries of genome instability and evolution in soft-shell clam transmissible cancer (bioRxiv).</title>
        <authorList>
            <person name="Hart S.F.M."/>
            <person name="Yonemitsu M.A."/>
            <person name="Giersch R.M."/>
            <person name="Beal B.F."/>
            <person name="Arriagada G."/>
            <person name="Davis B.W."/>
            <person name="Ostrander E.A."/>
            <person name="Goff S.P."/>
            <person name="Metzger M.J."/>
        </authorList>
    </citation>
    <scope>NUCLEOTIDE SEQUENCE</scope>
    <source>
        <strain evidence="2">MELC-2E11</strain>
        <tissue evidence="2">Siphon/mantle</tissue>
    </source>
</reference>
<accession>A0ABY7FQW0</accession>
<evidence type="ECO:0000256" key="1">
    <source>
        <dbReference type="SAM" id="MobiDB-lite"/>
    </source>
</evidence>
<dbReference type="EMBL" id="CP111024">
    <property type="protein sequence ID" value="WAR23296.1"/>
    <property type="molecule type" value="Genomic_DNA"/>
</dbReference>
<feature type="region of interest" description="Disordered" evidence="1">
    <location>
        <begin position="1"/>
        <end position="26"/>
    </location>
</feature>
<gene>
    <name evidence="2" type="ORF">MAR_036965</name>
</gene>
<sequence length="188" mass="20757">MLKFSAAEDTSEDKSSAKDIERSSDDASRSADHAIICQAPGEGACEITGCVVLNPKIIVVADRWNMSLKVLSTDASNPEVISCLKLECSPFDLTLTPGNKIAVTVPEERKIVFASIQKEELSLCKTPGKEKKDGFNLHYMCYGINYSEQKLYVVIQKDDSEENYQLLILKVADGSTLKSLPMQQYRGL</sequence>
<feature type="compositionally biased region" description="Basic and acidic residues" evidence="1">
    <location>
        <begin position="12"/>
        <end position="26"/>
    </location>
</feature>